<dbReference type="PANTHER" id="PTHR47354:SF6">
    <property type="entry name" value="NADH OXIDOREDUCTASE HCR"/>
    <property type="match status" value="1"/>
</dbReference>
<name>A0A6I7HJ39_9HYPH</name>
<dbReference type="Proteomes" id="UP000252582">
    <property type="component" value="Unassembled WGS sequence"/>
</dbReference>
<evidence type="ECO:0000313" key="13">
    <source>
        <dbReference type="Proteomes" id="UP000252582"/>
    </source>
</evidence>
<evidence type="ECO:0000256" key="5">
    <source>
        <dbReference type="ARBA" id="ARBA00022827"/>
    </source>
</evidence>
<dbReference type="InterPro" id="IPR017927">
    <property type="entry name" value="FAD-bd_FR_type"/>
</dbReference>
<keyword evidence="4" id="KW-0479">Metal-binding</keyword>
<sequence length="361" mass="39589">MNIAVTNYRHVDEMRPWSDREHKLTCVAVTPEAPDVMTFTFRPDRAGLWFRYLPGQFVTLELPVGQEPVLRTYTLSSSPSRPYTVAVTVKAQKDSVGTRWMFDHLKPGMVLKAIGPLGDFSYVRHPGRKYLFISAGSGITPMISMTRDLGDRAPDSDVTFVHCARTPDDIIFRAELEAKAREMENLTLGFIVRQTARGQLWSGLKGRIDKAKIALLAPDFLDRTVFCCGPEPFMATVRESLASAGFDMKNYHEEAFQPVKPEPPVVVADPSGEVVPTKVTFAMSGKEGTCEPGHTLLQAARAAGVRIGAACESGLCGTCKVMKLSGEVEMSHNGGILDDEVDEGYVLACCSRPKGDVEIEA</sequence>
<dbReference type="InterPro" id="IPR017938">
    <property type="entry name" value="Riboflavin_synthase-like_b-brl"/>
</dbReference>
<dbReference type="InterPro" id="IPR008333">
    <property type="entry name" value="Cbr1-like_FAD-bd_dom"/>
</dbReference>
<dbReference type="CDD" id="cd06215">
    <property type="entry name" value="FNR_iron_sulfur_binding_1"/>
    <property type="match status" value="1"/>
</dbReference>
<proteinExistence type="inferred from homology"/>
<feature type="domain" description="2Fe-2S ferredoxin-type" evidence="10">
    <location>
        <begin position="277"/>
        <end position="361"/>
    </location>
</feature>
<dbReference type="InterPro" id="IPR001041">
    <property type="entry name" value="2Fe-2S_ferredoxin-type"/>
</dbReference>
<keyword evidence="2" id="KW-0285">Flavoprotein</keyword>
<dbReference type="Pfam" id="PF00970">
    <property type="entry name" value="FAD_binding_6"/>
    <property type="match status" value="1"/>
</dbReference>
<dbReference type="Gene3D" id="2.40.30.10">
    <property type="entry name" value="Translation factors"/>
    <property type="match status" value="1"/>
</dbReference>
<reference evidence="12 13" key="1">
    <citation type="submission" date="2018-07" db="EMBL/GenBank/DDBJ databases">
        <title>Genomic Encyclopedia of Type Strains, Phase IV (KMG-IV): sequencing the most valuable type-strain genomes for metagenomic binning, comparative biology and taxonomic classification.</title>
        <authorList>
            <person name="Goeker M."/>
        </authorList>
    </citation>
    <scope>NUCLEOTIDE SEQUENCE [LARGE SCALE GENOMIC DNA]</scope>
    <source>
        <strain evidence="12 13">DSM 25528</strain>
    </source>
</reference>
<dbReference type="SUPFAM" id="SSF52343">
    <property type="entry name" value="Ferredoxin reductase-like, C-terminal NADP-linked domain"/>
    <property type="match status" value="1"/>
</dbReference>
<evidence type="ECO:0000256" key="3">
    <source>
        <dbReference type="ARBA" id="ARBA00022714"/>
    </source>
</evidence>
<keyword evidence="13" id="KW-1185">Reference proteome</keyword>
<dbReference type="GO" id="GO:0016491">
    <property type="term" value="F:oxidoreductase activity"/>
    <property type="evidence" value="ECO:0007669"/>
    <property type="project" value="UniProtKB-KW"/>
</dbReference>
<dbReference type="Gene3D" id="3.40.50.80">
    <property type="entry name" value="Nucleotide-binding domain of ferredoxin-NADP reductase (FNR) module"/>
    <property type="match status" value="1"/>
</dbReference>
<dbReference type="AlphaFoldDB" id="A0A6I7HJ39"/>
<comment type="caution">
    <text evidence="12">The sequence shown here is derived from an EMBL/GenBank/DDBJ whole genome shotgun (WGS) entry which is preliminary data.</text>
</comment>
<dbReference type="CDD" id="cd00207">
    <property type="entry name" value="fer2"/>
    <property type="match status" value="1"/>
</dbReference>
<dbReference type="PROSITE" id="PS00197">
    <property type="entry name" value="2FE2S_FER_1"/>
    <property type="match status" value="1"/>
</dbReference>
<evidence type="ECO:0000256" key="8">
    <source>
        <dbReference type="ARBA" id="ARBA00023014"/>
    </source>
</evidence>
<dbReference type="InterPro" id="IPR039261">
    <property type="entry name" value="FNR_nucleotide-bd"/>
</dbReference>
<dbReference type="GO" id="GO:0046872">
    <property type="term" value="F:metal ion binding"/>
    <property type="evidence" value="ECO:0007669"/>
    <property type="project" value="UniProtKB-KW"/>
</dbReference>
<dbReference type="PROSITE" id="PS51384">
    <property type="entry name" value="FAD_FR"/>
    <property type="match status" value="1"/>
</dbReference>
<evidence type="ECO:0000256" key="2">
    <source>
        <dbReference type="ARBA" id="ARBA00022630"/>
    </source>
</evidence>
<evidence type="ECO:0000256" key="7">
    <source>
        <dbReference type="ARBA" id="ARBA00023004"/>
    </source>
</evidence>
<keyword evidence="8" id="KW-0411">Iron-sulfur</keyword>
<evidence type="ECO:0000259" key="10">
    <source>
        <dbReference type="PROSITE" id="PS51085"/>
    </source>
</evidence>
<dbReference type="PROSITE" id="PS51085">
    <property type="entry name" value="2FE2S_FER_2"/>
    <property type="match status" value="1"/>
</dbReference>
<feature type="domain" description="FAD-binding FR-type" evidence="11">
    <location>
        <begin position="19"/>
        <end position="123"/>
    </location>
</feature>
<evidence type="ECO:0000256" key="9">
    <source>
        <dbReference type="ARBA" id="ARBA00061434"/>
    </source>
</evidence>
<evidence type="ECO:0000256" key="4">
    <source>
        <dbReference type="ARBA" id="ARBA00022723"/>
    </source>
</evidence>
<evidence type="ECO:0000313" key="12">
    <source>
        <dbReference type="EMBL" id="RCW21433.1"/>
    </source>
</evidence>
<keyword evidence="6" id="KW-0560">Oxidoreductase</keyword>
<comment type="similarity">
    <text evidence="9">In the N-terminal section; belongs to the FAD-binding oxidoreductase type 6 family.</text>
</comment>
<dbReference type="SUPFAM" id="SSF54292">
    <property type="entry name" value="2Fe-2S ferredoxin-like"/>
    <property type="match status" value="1"/>
</dbReference>
<organism evidence="12 13">
    <name type="scientific">Ciceribacter lividus</name>
    <dbReference type="NCBI Taxonomy" id="1197950"/>
    <lineage>
        <taxon>Bacteria</taxon>
        <taxon>Pseudomonadati</taxon>
        <taxon>Pseudomonadota</taxon>
        <taxon>Alphaproteobacteria</taxon>
        <taxon>Hyphomicrobiales</taxon>
        <taxon>Rhizobiaceae</taxon>
        <taxon>Ciceribacter</taxon>
    </lineage>
</organism>
<dbReference type="Pfam" id="PF00175">
    <property type="entry name" value="NAD_binding_1"/>
    <property type="match status" value="1"/>
</dbReference>
<keyword evidence="5" id="KW-0274">FAD</keyword>
<dbReference type="EMBL" id="QPIX01000010">
    <property type="protein sequence ID" value="RCW21433.1"/>
    <property type="molecule type" value="Genomic_DNA"/>
</dbReference>
<keyword evidence="3" id="KW-0001">2Fe-2S</keyword>
<protein>
    <submittedName>
        <fullName evidence="12">Ferredoxin-NADP reductase</fullName>
    </submittedName>
</protein>
<dbReference type="InterPro" id="IPR001433">
    <property type="entry name" value="OxRdtase_FAD/NAD-bd"/>
</dbReference>
<dbReference type="PRINTS" id="PR00410">
    <property type="entry name" value="PHEHYDRXLASE"/>
</dbReference>
<dbReference type="Pfam" id="PF00111">
    <property type="entry name" value="Fer2"/>
    <property type="match status" value="1"/>
</dbReference>
<dbReference type="InterPro" id="IPR036010">
    <property type="entry name" value="2Fe-2S_ferredoxin-like_sf"/>
</dbReference>
<dbReference type="RefSeq" id="WP_114364391.1">
    <property type="nucleotide sequence ID" value="NZ_QPIX01000010.1"/>
</dbReference>
<evidence type="ECO:0000256" key="6">
    <source>
        <dbReference type="ARBA" id="ARBA00023002"/>
    </source>
</evidence>
<dbReference type="Gene3D" id="3.10.20.30">
    <property type="match status" value="1"/>
</dbReference>
<dbReference type="PANTHER" id="PTHR47354">
    <property type="entry name" value="NADH OXIDOREDUCTASE HCR"/>
    <property type="match status" value="1"/>
</dbReference>
<dbReference type="GO" id="GO:0051537">
    <property type="term" value="F:2 iron, 2 sulfur cluster binding"/>
    <property type="evidence" value="ECO:0007669"/>
    <property type="project" value="UniProtKB-KW"/>
</dbReference>
<dbReference type="InterPro" id="IPR006058">
    <property type="entry name" value="2Fe2S_fd_BS"/>
</dbReference>
<keyword evidence="7" id="KW-0408">Iron</keyword>
<dbReference type="SUPFAM" id="SSF63380">
    <property type="entry name" value="Riboflavin synthase domain-like"/>
    <property type="match status" value="1"/>
</dbReference>
<gene>
    <name evidence="12" type="ORF">DFR48_11020</name>
</gene>
<accession>A0A6I7HJ39</accession>
<dbReference type="InterPro" id="IPR050415">
    <property type="entry name" value="MRET"/>
</dbReference>
<comment type="cofactor">
    <cofactor evidence="1">
        <name>FAD</name>
        <dbReference type="ChEBI" id="CHEBI:57692"/>
    </cofactor>
</comment>
<evidence type="ECO:0000256" key="1">
    <source>
        <dbReference type="ARBA" id="ARBA00001974"/>
    </source>
</evidence>
<dbReference type="InterPro" id="IPR012675">
    <property type="entry name" value="Beta-grasp_dom_sf"/>
</dbReference>
<evidence type="ECO:0000259" key="11">
    <source>
        <dbReference type="PROSITE" id="PS51384"/>
    </source>
</evidence>